<keyword evidence="11" id="KW-1185">Reference proteome</keyword>
<dbReference type="PANTHER" id="PTHR47354">
    <property type="entry name" value="NADH OXIDOREDUCTASE HCR"/>
    <property type="match status" value="1"/>
</dbReference>
<keyword evidence="8" id="KW-0411">Iron-sulfur</keyword>
<protein>
    <submittedName>
        <fullName evidence="10">Na(+)-translocating NADH-quinone reductase subunit F</fullName>
    </submittedName>
</protein>
<evidence type="ECO:0000313" key="12">
    <source>
        <dbReference type="Proteomes" id="UP000325030"/>
    </source>
</evidence>
<reference evidence="12" key="1">
    <citation type="submission" date="2018-09" db="EMBL/GenBank/DDBJ databases">
        <title>Complete Genome Sequencing of Sulfolobus sp. JCM 16834.</title>
        <authorList>
            <person name="Kato S."/>
            <person name="Itoh T."/>
            <person name="Ohkuma M."/>
        </authorList>
    </citation>
    <scope>NUCLEOTIDE SEQUENCE [LARGE SCALE GENOMIC DNA]</scope>
    <source>
        <strain evidence="12">IC-007</strain>
    </source>
</reference>
<evidence type="ECO:0000256" key="7">
    <source>
        <dbReference type="ARBA" id="ARBA00023004"/>
    </source>
</evidence>
<keyword evidence="2" id="KW-0285">Flavoprotein</keyword>
<dbReference type="InterPro" id="IPR017938">
    <property type="entry name" value="Riboflavin_synthase-like_b-brl"/>
</dbReference>
<gene>
    <name evidence="9" type="ORF">IC006_2394</name>
    <name evidence="10" type="ORF">IC007_2396</name>
</gene>
<name>A0A510E5P3_9CREN</name>
<dbReference type="Proteomes" id="UP000325030">
    <property type="component" value="Chromosome"/>
</dbReference>
<reference evidence="10 11" key="2">
    <citation type="journal article" date="2020" name="Int. J. Syst. Evol. Microbiol.">
        <title>Sulfuracidifex tepidarius gen. nov., sp. nov. and transfer of Sulfolobus metallicus Huber and Stetter 1992 to the genus Sulfuracidifex as Sulfuracidifex metallicus comb. nov.</title>
        <authorList>
            <person name="Itoh T."/>
            <person name="Miura T."/>
            <person name="Sakai H.D."/>
            <person name="Kato S."/>
            <person name="Ohkuma M."/>
            <person name="Takashina T."/>
        </authorList>
    </citation>
    <scope>NUCLEOTIDE SEQUENCE</scope>
    <source>
        <strain evidence="9 11">IC-006</strain>
        <strain evidence="10">IC-007</strain>
    </source>
</reference>
<evidence type="ECO:0000313" key="9">
    <source>
        <dbReference type="EMBL" id="BBG25059.1"/>
    </source>
</evidence>
<dbReference type="GeneID" id="41718694"/>
<dbReference type="PANTHER" id="PTHR47354:SF8">
    <property type="entry name" value="1,2-PHENYLACETYL-COA EPOXIDASE, SUBUNIT E"/>
    <property type="match status" value="1"/>
</dbReference>
<evidence type="ECO:0000256" key="8">
    <source>
        <dbReference type="ARBA" id="ARBA00023014"/>
    </source>
</evidence>
<evidence type="ECO:0000256" key="1">
    <source>
        <dbReference type="ARBA" id="ARBA00001974"/>
    </source>
</evidence>
<sequence>MKAKIVKVERKGGKYLVVHLDKTLDFKPGNTIDVVVGNDRRTFSIASKRGEPLLFATIDSSPFKKHLEEGKEVEVEGPFEDEFVIKEAKDHVFVAKGIGITPVRPMVFDLISRGMTPSLFYETDHVIFDDMNDMMIKRMPTTEDVKSHGDAFFYVSGTPSDTKEITSVLVKAGVKPGRFVVEPFSGYE</sequence>
<evidence type="ECO:0000256" key="2">
    <source>
        <dbReference type="ARBA" id="ARBA00022630"/>
    </source>
</evidence>
<evidence type="ECO:0000313" key="11">
    <source>
        <dbReference type="Proteomes" id="UP000322983"/>
    </source>
</evidence>
<dbReference type="GO" id="GO:0051537">
    <property type="term" value="F:2 iron, 2 sulfur cluster binding"/>
    <property type="evidence" value="ECO:0007669"/>
    <property type="project" value="UniProtKB-KW"/>
</dbReference>
<evidence type="ECO:0000313" key="10">
    <source>
        <dbReference type="EMBL" id="BBG27841.1"/>
    </source>
</evidence>
<keyword evidence="7" id="KW-0408">Iron</keyword>
<dbReference type="KEGG" id="step:IC006_2394"/>
<dbReference type="AlphaFoldDB" id="A0A510E5P3"/>
<dbReference type="InterPro" id="IPR050415">
    <property type="entry name" value="MRET"/>
</dbReference>
<dbReference type="GO" id="GO:0046872">
    <property type="term" value="F:metal ion binding"/>
    <property type="evidence" value="ECO:0007669"/>
    <property type="project" value="UniProtKB-KW"/>
</dbReference>
<accession>A0A510DXZ3</accession>
<evidence type="ECO:0000256" key="4">
    <source>
        <dbReference type="ARBA" id="ARBA00022723"/>
    </source>
</evidence>
<keyword evidence="5" id="KW-0274">FAD</keyword>
<evidence type="ECO:0000256" key="5">
    <source>
        <dbReference type="ARBA" id="ARBA00022827"/>
    </source>
</evidence>
<dbReference type="STRING" id="1294262.GCA_001316085_02062"/>
<keyword evidence="3" id="KW-0001">2Fe-2S</keyword>
<keyword evidence="4" id="KW-0479">Metal-binding</keyword>
<dbReference type="RefSeq" id="WP_149528765.1">
    <property type="nucleotide sequence ID" value="NZ_AP018929.1"/>
</dbReference>
<dbReference type="InterPro" id="IPR039261">
    <property type="entry name" value="FNR_nucleotide-bd"/>
</dbReference>
<dbReference type="EMBL" id="AP018930">
    <property type="protein sequence ID" value="BBG27841.1"/>
    <property type="molecule type" value="Genomic_DNA"/>
</dbReference>
<proteinExistence type="predicted"/>
<evidence type="ECO:0000256" key="6">
    <source>
        <dbReference type="ARBA" id="ARBA00023002"/>
    </source>
</evidence>
<organism evidence="10 12">
    <name type="scientific">Sulfuracidifex tepidarius</name>
    <dbReference type="NCBI Taxonomy" id="1294262"/>
    <lineage>
        <taxon>Archaea</taxon>
        <taxon>Thermoproteota</taxon>
        <taxon>Thermoprotei</taxon>
        <taxon>Sulfolobales</taxon>
        <taxon>Sulfolobaceae</taxon>
        <taxon>Sulfuracidifex</taxon>
    </lineage>
</organism>
<dbReference type="GO" id="GO:0016491">
    <property type="term" value="F:oxidoreductase activity"/>
    <property type="evidence" value="ECO:0007669"/>
    <property type="project" value="UniProtKB-KW"/>
</dbReference>
<dbReference type="SUPFAM" id="SSF63380">
    <property type="entry name" value="Riboflavin synthase domain-like"/>
    <property type="match status" value="1"/>
</dbReference>
<dbReference type="Proteomes" id="UP000322983">
    <property type="component" value="Chromosome"/>
</dbReference>
<dbReference type="GO" id="GO:0050660">
    <property type="term" value="F:flavin adenine dinucleotide binding"/>
    <property type="evidence" value="ECO:0007669"/>
    <property type="project" value="TreeGrafter"/>
</dbReference>
<comment type="cofactor">
    <cofactor evidence="1">
        <name>FAD</name>
        <dbReference type="ChEBI" id="CHEBI:57692"/>
    </cofactor>
</comment>
<dbReference type="OrthoDB" id="35401at2157"/>
<accession>A0A510E5P3</accession>
<evidence type="ECO:0000256" key="3">
    <source>
        <dbReference type="ARBA" id="ARBA00022714"/>
    </source>
</evidence>
<dbReference type="Gene3D" id="2.40.30.10">
    <property type="entry name" value="Translation factors"/>
    <property type="match status" value="1"/>
</dbReference>
<keyword evidence="6" id="KW-0560">Oxidoreductase</keyword>
<dbReference type="EMBL" id="AP018929">
    <property type="protein sequence ID" value="BBG25059.1"/>
    <property type="molecule type" value="Genomic_DNA"/>
</dbReference>
<dbReference type="SUPFAM" id="SSF52343">
    <property type="entry name" value="Ferredoxin reductase-like, C-terminal NADP-linked domain"/>
    <property type="match status" value="1"/>
</dbReference>